<dbReference type="OrthoDB" id="419734at2759"/>
<evidence type="ECO:0000256" key="1">
    <source>
        <dbReference type="ARBA" id="ARBA00004141"/>
    </source>
</evidence>
<keyword evidence="3 5" id="KW-1133">Transmembrane helix</keyword>
<organism evidence="7">
    <name type="scientific">Hydra vulgaris</name>
    <name type="common">Hydra</name>
    <name type="synonym">Hydra attenuata</name>
    <dbReference type="NCBI Taxonomy" id="6087"/>
    <lineage>
        <taxon>Eukaryota</taxon>
        <taxon>Metazoa</taxon>
        <taxon>Cnidaria</taxon>
        <taxon>Hydrozoa</taxon>
        <taxon>Hydroidolina</taxon>
        <taxon>Anthoathecata</taxon>
        <taxon>Aplanulata</taxon>
        <taxon>Hydridae</taxon>
        <taxon>Hydra</taxon>
    </lineage>
</organism>
<proteinExistence type="evidence at transcript level"/>
<evidence type="ECO:0000256" key="4">
    <source>
        <dbReference type="ARBA" id="ARBA00023136"/>
    </source>
</evidence>
<dbReference type="GO" id="GO:0022857">
    <property type="term" value="F:transmembrane transporter activity"/>
    <property type="evidence" value="ECO:0007669"/>
    <property type="project" value="InterPro"/>
</dbReference>
<name>T2M732_HYDVU</name>
<feature type="transmembrane region" description="Helical" evidence="5">
    <location>
        <begin position="159"/>
        <end position="179"/>
    </location>
</feature>
<accession>T2M732</accession>
<evidence type="ECO:0000256" key="2">
    <source>
        <dbReference type="ARBA" id="ARBA00022692"/>
    </source>
</evidence>
<dbReference type="PANTHER" id="PTHR23507">
    <property type="entry name" value="ZGC:174356"/>
    <property type="match status" value="1"/>
</dbReference>
<feature type="transmembrane region" description="Helical" evidence="5">
    <location>
        <begin position="312"/>
        <end position="337"/>
    </location>
</feature>
<feature type="transmembrane region" description="Helical" evidence="5">
    <location>
        <begin position="349"/>
        <end position="371"/>
    </location>
</feature>
<sequence length="510" mass="56915">MNSVLSLSNSFGRSFDEFKQIQIKKSEEILHKKTYNETIYTEKKTVNKHILRTFFEGVTVEPVTFCYACALILHAPLIQQYIYQRISEDYQMSGKIKDDVSGCELSAIENDNATYEIRKNVQSLTSYVHLGIILSAALPSLFMALLLGTWSDKVGRRIVLFLPVLGGLLDCICILITMFTRAPLFVLFIGSFINGLGGFFTTMILAVFSYIADITDEDNRAMRLGVLEAVAFTSGMISHMTSGWWIHHLGFKAPYIFIFALHSVGLVYIIFVLPESSSVTEKLHLKDLFCRAHFKKVINLFTKADSRYKWQLYGLAVTSALMMISSIGFGSVIVLFALDAPFCFSPIMIGYFLADCMFMQALGAVFSLMLLRKCFSEIFLTQLGIASIIASLVMIALITKRWQMFLVPLAGCFGGVCMPVIRARMSKLVDNSEQGTLFAAVATLETLCTLFGAGIFNSLYPYSVQHLNFKGFTFLVMAGLLIIPVLIMCVIGLNERTEKDISTSPVSENN</sequence>
<dbReference type="InterPro" id="IPR020846">
    <property type="entry name" value="MFS_dom"/>
</dbReference>
<feature type="transmembrane region" description="Helical" evidence="5">
    <location>
        <begin position="405"/>
        <end position="425"/>
    </location>
</feature>
<dbReference type="SUPFAM" id="SSF103473">
    <property type="entry name" value="MFS general substrate transporter"/>
    <property type="match status" value="1"/>
</dbReference>
<comment type="subcellular location">
    <subcellularLocation>
        <location evidence="1">Membrane</location>
        <topology evidence="1">Multi-pass membrane protein</topology>
    </subcellularLocation>
</comment>
<dbReference type="PANTHER" id="PTHR23507:SF1">
    <property type="entry name" value="FI18259P1-RELATED"/>
    <property type="match status" value="1"/>
</dbReference>
<dbReference type="GO" id="GO:0016020">
    <property type="term" value="C:membrane"/>
    <property type="evidence" value="ECO:0007669"/>
    <property type="project" value="UniProtKB-SubCell"/>
</dbReference>
<feature type="transmembrane region" description="Helical" evidence="5">
    <location>
        <begin position="253"/>
        <end position="273"/>
    </location>
</feature>
<evidence type="ECO:0000313" key="7">
    <source>
        <dbReference type="EMBL" id="CDG67934.1"/>
    </source>
</evidence>
<feature type="transmembrane region" description="Helical" evidence="5">
    <location>
        <begin position="185"/>
        <end position="212"/>
    </location>
</feature>
<dbReference type="AlphaFoldDB" id="T2M732"/>
<feature type="transmembrane region" description="Helical" evidence="5">
    <location>
        <begin position="437"/>
        <end position="460"/>
    </location>
</feature>
<dbReference type="InterPro" id="IPR036259">
    <property type="entry name" value="MFS_trans_sf"/>
</dbReference>
<keyword evidence="4 5" id="KW-0472">Membrane</keyword>
<dbReference type="KEGG" id="hmg:100209983"/>
<feature type="transmembrane region" description="Helical" evidence="5">
    <location>
        <begin position="472"/>
        <end position="493"/>
    </location>
</feature>
<dbReference type="PROSITE" id="PS50850">
    <property type="entry name" value="MFS"/>
    <property type="match status" value="1"/>
</dbReference>
<feature type="transmembrane region" description="Helical" evidence="5">
    <location>
        <begin position="127"/>
        <end position="147"/>
    </location>
</feature>
<reference evidence="7" key="1">
    <citation type="journal article" date="2013" name="Genome Biol. Evol.">
        <title>Punctuated emergences of genetic and phenotypic innovations in eumetazoan, bilaterian, euteleostome, and hominidae ancestors.</title>
        <authorList>
            <person name="Wenger Y."/>
            <person name="Galliot B."/>
        </authorList>
    </citation>
    <scope>NUCLEOTIDE SEQUENCE</scope>
    <source>
        <tissue evidence="7">Whole animals</tissue>
    </source>
</reference>
<gene>
    <name evidence="7" type="primary">SLC46A1</name>
</gene>
<dbReference type="Gene3D" id="1.20.1250.20">
    <property type="entry name" value="MFS general substrate transporter like domains"/>
    <property type="match status" value="1"/>
</dbReference>
<evidence type="ECO:0000259" key="6">
    <source>
        <dbReference type="PROSITE" id="PS50850"/>
    </source>
</evidence>
<dbReference type="Pfam" id="PF07690">
    <property type="entry name" value="MFS_1"/>
    <property type="match status" value="1"/>
</dbReference>
<protein>
    <submittedName>
        <fullName evidence="7">Proton-coupled folate transporter</fullName>
    </submittedName>
</protein>
<dbReference type="InterPro" id="IPR011701">
    <property type="entry name" value="MFS"/>
</dbReference>
<dbReference type="EMBL" id="HAAD01001702">
    <property type="protein sequence ID" value="CDG67934.1"/>
    <property type="molecule type" value="mRNA"/>
</dbReference>
<dbReference type="OMA" id="KRSECGN"/>
<feature type="domain" description="Major facilitator superfamily (MFS) profile" evidence="6">
    <location>
        <begin position="45"/>
        <end position="496"/>
    </location>
</feature>
<evidence type="ECO:0000256" key="3">
    <source>
        <dbReference type="ARBA" id="ARBA00022989"/>
    </source>
</evidence>
<keyword evidence="2 5" id="KW-0812">Transmembrane</keyword>
<feature type="transmembrane region" description="Helical" evidence="5">
    <location>
        <begin position="224"/>
        <end position="247"/>
    </location>
</feature>
<evidence type="ECO:0000256" key="5">
    <source>
        <dbReference type="SAM" id="Phobius"/>
    </source>
</evidence>
<feature type="transmembrane region" description="Helical" evidence="5">
    <location>
        <begin position="378"/>
        <end position="399"/>
    </location>
</feature>